<sequence>MKYITCCLGAGCLFLTSPLLATPDAGFEGRGWFVRAGLGLGEPDFNRTMAIDNGSGFPSPLHVDLYSTSKKTATSVNLAAGYNWHRRQIGLPAVSVGLNYQHLFSNDINGTITQYSLPQFTNYRYTWAVESEVLALFARTNLIQYQRLLPYFEGSIGSAWNTASHYRETPFSGVTPRTSPWFRNHTSTHFTYSLGAGLDFTLTEKITVSLGYEFRDWGTVTSKSGELTWSQEQLNAGHYRTHSGLLSLTYLFGQPPVYLSK</sequence>
<feature type="chain" id="PRO_5006913173" description="Outer membrane protein beta-barrel domain-containing protein" evidence="2">
    <location>
        <begin position="22"/>
        <end position="261"/>
    </location>
</feature>
<organism evidence="4 5">
    <name type="scientific">Legionella erythra</name>
    <dbReference type="NCBI Taxonomy" id="448"/>
    <lineage>
        <taxon>Bacteria</taxon>
        <taxon>Pseudomonadati</taxon>
        <taxon>Pseudomonadota</taxon>
        <taxon>Gammaproteobacteria</taxon>
        <taxon>Legionellales</taxon>
        <taxon>Legionellaceae</taxon>
        <taxon>Legionella</taxon>
    </lineage>
</organism>
<dbReference type="SUPFAM" id="SSF56925">
    <property type="entry name" value="OMPA-like"/>
    <property type="match status" value="1"/>
</dbReference>
<dbReference type="InterPro" id="IPR027385">
    <property type="entry name" value="Beta-barrel_OMP"/>
</dbReference>
<evidence type="ECO:0000259" key="3">
    <source>
        <dbReference type="Pfam" id="PF13505"/>
    </source>
</evidence>
<name>A0A0W0TKL0_LEGER</name>
<dbReference type="Proteomes" id="UP000054773">
    <property type="component" value="Unassembled WGS sequence"/>
</dbReference>
<dbReference type="Pfam" id="PF13505">
    <property type="entry name" value="OMP_b-brl"/>
    <property type="match status" value="1"/>
</dbReference>
<accession>A0A0W0TKL0</accession>
<dbReference type="AlphaFoldDB" id="A0A0W0TKL0"/>
<dbReference type="STRING" id="448.Lery_1932"/>
<feature type="signal peptide" evidence="2">
    <location>
        <begin position="1"/>
        <end position="21"/>
    </location>
</feature>
<feature type="domain" description="Outer membrane protein beta-barrel" evidence="3">
    <location>
        <begin position="36"/>
        <end position="250"/>
    </location>
</feature>
<comment type="caution">
    <text evidence="4">The sequence shown here is derived from an EMBL/GenBank/DDBJ whole genome shotgun (WGS) entry which is preliminary data.</text>
</comment>
<dbReference type="EMBL" id="LNYA01000030">
    <property type="protein sequence ID" value="KTC96140.1"/>
    <property type="molecule type" value="Genomic_DNA"/>
</dbReference>
<gene>
    <name evidence="4" type="ORF">Lery_1932</name>
</gene>
<protein>
    <recommendedName>
        <fullName evidence="3">Outer membrane protein beta-barrel domain-containing protein</fullName>
    </recommendedName>
</protein>
<keyword evidence="5" id="KW-1185">Reference proteome</keyword>
<evidence type="ECO:0000313" key="4">
    <source>
        <dbReference type="EMBL" id="KTC96140.1"/>
    </source>
</evidence>
<dbReference type="InterPro" id="IPR011250">
    <property type="entry name" value="OMP/PagP_B-barrel"/>
</dbReference>
<dbReference type="RefSeq" id="WP_058527072.1">
    <property type="nucleotide sequence ID" value="NZ_CAAAHY010000007.1"/>
</dbReference>
<reference evidence="4 5" key="1">
    <citation type="submission" date="2015-11" db="EMBL/GenBank/DDBJ databases">
        <title>Genomic analysis of 38 Legionella species identifies large and diverse effector repertoires.</title>
        <authorList>
            <person name="Burstein D."/>
            <person name="Amaro F."/>
            <person name="Zusman T."/>
            <person name="Lifshitz Z."/>
            <person name="Cohen O."/>
            <person name="Gilbert J.A."/>
            <person name="Pupko T."/>
            <person name="Shuman H.A."/>
            <person name="Segal G."/>
        </authorList>
    </citation>
    <scope>NUCLEOTIDE SEQUENCE [LARGE SCALE GENOMIC DNA]</scope>
    <source>
        <strain evidence="4 5">SE-32A-C8</strain>
    </source>
</reference>
<dbReference type="Gene3D" id="2.40.160.20">
    <property type="match status" value="1"/>
</dbReference>
<evidence type="ECO:0000256" key="2">
    <source>
        <dbReference type="SAM" id="SignalP"/>
    </source>
</evidence>
<proteinExistence type="predicted"/>
<dbReference type="PATRIC" id="fig|448.7.peg.2026"/>
<keyword evidence="1 2" id="KW-0732">Signal</keyword>
<dbReference type="OrthoDB" id="5652104at2"/>
<evidence type="ECO:0000256" key="1">
    <source>
        <dbReference type="ARBA" id="ARBA00022729"/>
    </source>
</evidence>
<evidence type="ECO:0000313" key="5">
    <source>
        <dbReference type="Proteomes" id="UP000054773"/>
    </source>
</evidence>